<proteinExistence type="predicted"/>
<comment type="caution">
    <text evidence="2">The sequence shown here is derived from an EMBL/GenBank/DDBJ whole genome shotgun (WGS) entry which is preliminary data.</text>
</comment>
<evidence type="ECO:0000256" key="1">
    <source>
        <dbReference type="SAM" id="SignalP"/>
    </source>
</evidence>
<protein>
    <submittedName>
        <fullName evidence="2">Uncharacterized protein</fullName>
    </submittedName>
</protein>
<dbReference type="AlphaFoldDB" id="A0A7W9T4U9"/>
<sequence>MNAGLRITVFAAALAATSGTAGGVGGVVAGPEQLTGGVGRGRAGARTLRRAALTASGTGRSRMRRPDQVARALAAANKPFI</sequence>
<name>A0A7W9T4U9_9ACTN</name>
<feature type="chain" id="PRO_5039366614" evidence="1">
    <location>
        <begin position="22"/>
        <end position="81"/>
    </location>
</feature>
<keyword evidence="1" id="KW-0732">Signal</keyword>
<accession>A0A7W9T4U9</accession>
<dbReference type="Proteomes" id="UP000591537">
    <property type="component" value="Unassembled WGS sequence"/>
</dbReference>
<dbReference type="EMBL" id="JACHGV010000001">
    <property type="protein sequence ID" value="MBB6074145.1"/>
    <property type="molecule type" value="Genomic_DNA"/>
</dbReference>
<evidence type="ECO:0000313" key="3">
    <source>
        <dbReference type="Proteomes" id="UP000591537"/>
    </source>
</evidence>
<keyword evidence="3" id="KW-1185">Reference proteome</keyword>
<reference evidence="2 3" key="1">
    <citation type="submission" date="2020-08" db="EMBL/GenBank/DDBJ databases">
        <title>Genomic Encyclopedia of Type Strains, Phase IV (KMG-IV): sequencing the most valuable type-strain genomes for metagenomic binning, comparative biology and taxonomic classification.</title>
        <authorList>
            <person name="Goeker M."/>
        </authorList>
    </citation>
    <scope>NUCLEOTIDE SEQUENCE [LARGE SCALE GENOMIC DNA]</scope>
    <source>
        <strain evidence="2 3">DSM 43350</strain>
    </source>
</reference>
<gene>
    <name evidence="2" type="ORF">HNR57_000029</name>
</gene>
<feature type="signal peptide" evidence="1">
    <location>
        <begin position="1"/>
        <end position="21"/>
    </location>
</feature>
<evidence type="ECO:0000313" key="2">
    <source>
        <dbReference type="EMBL" id="MBB6074145.1"/>
    </source>
</evidence>
<organism evidence="2 3">
    <name type="scientific">Streptomyces paradoxus</name>
    <dbReference type="NCBI Taxonomy" id="66375"/>
    <lineage>
        <taxon>Bacteria</taxon>
        <taxon>Bacillati</taxon>
        <taxon>Actinomycetota</taxon>
        <taxon>Actinomycetes</taxon>
        <taxon>Kitasatosporales</taxon>
        <taxon>Streptomycetaceae</taxon>
        <taxon>Streptomyces</taxon>
    </lineage>
</organism>